<accession>A0A6J1VHD9</accession>
<evidence type="ECO:0000259" key="2">
    <source>
        <dbReference type="Pfam" id="PF14643"/>
    </source>
</evidence>
<protein>
    <submittedName>
        <fullName evidence="4">Coiled-coil domain-containing protein 180-like</fullName>
    </submittedName>
</protein>
<feature type="compositionally biased region" description="Basic and acidic residues" evidence="1">
    <location>
        <begin position="681"/>
        <end position="691"/>
    </location>
</feature>
<reference evidence="4" key="1">
    <citation type="submission" date="2025-08" db="UniProtKB">
        <authorList>
            <consortium name="RefSeq"/>
        </authorList>
    </citation>
    <scope>IDENTIFICATION</scope>
</reference>
<name>A0A6J1VHD9_9SAUR</name>
<feature type="compositionally biased region" description="Acidic residues" evidence="1">
    <location>
        <begin position="625"/>
        <end position="666"/>
    </location>
</feature>
<feature type="compositionally biased region" description="Basic and acidic residues" evidence="1">
    <location>
        <begin position="702"/>
        <end position="715"/>
    </location>
</feature>
<dbReference type="AlphaFoldDB" id="A0A6J1VHD9"/>
<dbReference type="GeneID" id="113424864"/>
<dbReference type="PANTHER" id="PTHR21444">
    <property type="entry name" value="COILED-COIL DOMAIN-CONTAINING PROTEIN 180"/>
    <property type="match status" value="1"/>
</dbReference>
<dbReference type="KEGG" id="nss:113424864"/>
<evidence type="ECO:0000256" key="1">
    <source>
        <dbReference type="SAM" id="MobiDB-lite"/>
    </source>
</evidence>
<evidence type="ECO:0000313" key="4">
    <source>
        <dbReference type="RefSeq" id="XP_026542536.1"/>
    </source>
</evidence>
<dbReference type="Proteomes" id="UP000504612">
    <property type="component" value="Unplaced"/>
</dbReference>
<feature type="compositionally biased region" description="Basic and acidic residues" evidence="1">
    <location>
        <begin position="615"/>
        <end position="624"/>
    </location>
</feature>
<dbReference type="InterPro" id="IPR028089">
    <property type="entry name" value="DUF4455"/>
</dbReference>
<dbReference type="PANTHER" id="PTHR21444:SF14">
    <property type="entry name" value="COILED-COIL DOMAIN-CONTAINING PROTEIN 180"/>
    <property type="match status" value="1"/>
</dbReference>
<dbReference type="Pfam" id="PF14643">
    <property type="entry name" value="DUF4455"/>
    <property type="match status" value="1"/>
</dbReference>
<feature type="domain" description="DUF4455" evidence="2">
    <location>
        <begin position="143"/>
        <end position="602"/>
    </location>
</feature>
<evidence type="ECO:0000313" key="3">
    <source>
        <dbReference type="Proteomes" id="UP000504612"/>
    </source>
</evidence>
<sequence>MCKSSKSSHGLPITTTVGVARVLPSGKVYRQIFDDEINLVHALGRARNKIAQHKVLPGKIPLVRDLERRTSYGFLSERQEIWSKAMPNDQLTENPVQYKEAVTQARAKAKESESVIAAREVRGLADVIVSDKRTSDIVERIYENKKLCYEEVVAQFKQELACVGKEIEECYAKHGKFLLIQLQESDQAFEALFRMSESDITLIPYTIEDFEKMWAHLFQETQQRRQWIRDLDEALHQCEVDRAEQITVVLSKYTKMLEDIAYLLTSDVHRFMHKEAMMINQALLANRRATSKLFLNLMEANLNRDSFYRQQLEERKEVWKAVQKKHIISSFREFMESERIQNPSAVKMELESMLEDQRSLAQKRNEHLFSLGSLLPLKHSQAEINEWYESLVELNKRIDTHNVQSMMRIRLQYEKVCQECLEKLQESKQNLIDMKICTPKEAEKIVNPNFYQLIGELQLQFEVKIEKMDADLEYLVKNSEINCRHLYQYFQDVLAVFDAHQQKLSQQDNELQKALNDCRCKHENMNKLREMNLDIAVDKLRMQSTDEKLKAYLEKVYAALDIIRNGYTVFHQDLLSKVIAYPRHVRHELLSYSAAISRYFYVLGSYKGKTLKKSGGTDEGRGEDGEATEESKEAEETEESEEELLLEEGDAEGPDRTEEEEGEEMEASPRRSGKISVSGDDVERAAEEKVLGPRAQGSPEPDLTKKESDKESKRKDVIVEFFTTSSENTYKVVEHLKKSKLRKPEKYYVGKLKSSSLPSYVEEVYLSEAFFRDVRRQ</sequence>
<organism evidence="3 4">
    <name type="scientific">Notechis scutatus</name>
    <name type="common">mainland tiger snake</name>
    <dbReference type="NCBI Taxonomy" id="8663"/>
    <lineage>
        <taxon>Eukaryota</taxon>
        <taxon>Metazoa</taxon>
        <taxon>Chordata</taxon>
        <taxon>Craniata</taxon>
        <taxon>Vertebrata</taxon>
        <taxon>Euteleostomi</taxon>
        <taxon>Lepidosauria</taxon>
        <taxon>Squamata</taxon>
        <taxon>Bifurcata</taxon>
        <taxon>Unidentata</taxon>
        <taxon>Episquamata</taxon>
        <taxon>Toxicofera</taxon>
        <taxon>Serpentes</taxon>
        <taxon>Colubroidea</taxon>
        <taxon>Elapidae</taxon>
        <taxon>Hydrophiinae</taxon>
        <taxon>Notechis</taxon>
    </lineage>
</organism>
<gene>
    <name evidence="4" type="primary">LOC113424864</name>
</gene>
<proteinExistence type="predicted"/>
<dbReference type="RefSeq" id="XP_026542536.1">
    <property type="nucleotide sequence ID" value="XM_026686751.1"/>
</dbReference>
<keyword evidence="3" id="KW-1185">Reference proteome</keyword>
<feature type="region of interest" description="Disordered" evidence="1">
    <location>
        <begin position="611"/>
        <end position="715"/>
    </location>
</feature>